<accession>A0A3R5UBA7</accession>
<reference evidence="1 2" key="1">
    <citation type="submission" date="2018-01" db="EMBL/GenBank/DDBJ databases">
        <title>Genome Sequencing and Assembly of Anaerobacter polyendosporus strain CT4.</title>
        <authorList>
            <person name="Tachaapaikoon C."/>
            <person name="Sutheeworapong S."/>
            <person name="Jenjaroenpun P."/>
            <person name="Wongsurawat T."/>
            <person name="Nookeaw I."/>
            <person name="Cheawchanlertfa P."/>
            <person name="Kosugi A."/>
            <person name="Cheevadhanarak S."/>
            <person name="Ratanakhanokchai K."/>
        </authorList>
    </citation>
    <scope>NUCLEOTIDE SEQUENCE [LARGE SCALE GENOMIC DNA]</scope>
    <source>
        <strain evidence="1 2">CT4</strain>
    </source>
</reference>
<name>A0A3R5UBA7_9CLOT</name>
<evidence type="ECO:0000313" key="2">
    <source>
        <dbReference type="Proteomes" id="UP000286268"/>
    </source>
</evidence>
<dbReference type="KEGG" id="cmah:C1I91_24390"/>
<dbReference type="Proteomes" id="UP000286268">
    <property type="component" value="Chromosome"/>
</dbReference>
<dbReference type="AlphaFoldDB" id="A0A3R5UBA7"/>
<sequence length="68" mass="8274">MNFSIVHGIKPIFKLLYKTESLKMHHFNLRAMFNTSLVSLGEFEYIKLSMKWCIHKLNQRTKERRLYL</sequence>
<evidence type="ECO:0000313" key="1">
    <source>
        <dbReference type="EMBL" id="QAA34523.1"/>
    </source>
</evidence>
<dbReference type="EMBL" id="CP025746">
    <property type="protein sequence ID" value="QAA34523.1"/>
    <property type="molecule type" value="Genomic_DNA"/>
</dbReference>
<keyword evidence="2" id="KW-1185">Reference proteome</keyword>
<gene>
    <name evidence="1" type="ORF">C1I91_24390</name>
</gene>
<protein>
    <submittedName>
        <fullName evidence="1">Uncharacterized protein</fullName>
    </submittedName>
</protein>
<organism evidence="1 2">
    <name type="scientific">Clostridium manihotivorum</name>
    <dbReference type="NCBI Taxonomy" id="2320868"/>
    <lineage>
        <taxon>Bacteria</taxon>
        <taxon>Bacillati</taxon>
        <taxon>Bacillota</taxon>
        <taxon>Clostridia</taxon>
        <taxon>Eubacteriales</taxon>
        <taxon>Clostridiaceae</taxon>
        <taxon>Clostridium</taxon>
    </lineage>
</organism>
<proteinExistence type="predicted"/>